<evidence type="ECO:0000313" key="2">
    <source>
        <dbReference type="EMBL" id="CEO50789.1"/>
    </source>
</evidence>
<organism evidence="2">
    <name type="scientific">Bionectria ochroleuca</name>
    <name type="common">Gliocladium roseum</name>
    <dbReference type="NCBI Taxonomy" id="29856"/>
    <lineage>
        <taxon>Eukaryota</taxon>
        <taxon>Fungi</taxon>
        <taxon>Dikarya</taxon>
        <taxon>Ascomycota</taxon>
        <taxon>Pezizomycotina</taxon>
        <taxon>Sordariomycetes</taxon>
        <taxon>Hypocreomycetidae</taxon>
        <taxon>Hypocreales</taxon>
        <taxon>Bionectriaceae</taxon>
        <taxon>Clonostachys</taxon>
    </lineage>
</organism>
<dbReference type="EMBL" id="CDPU01000020">
    <property type="protein sequence ID" value="CEO50789.1"/>
    <property type="molecule type" value="Genomic_DNA"/>
</dbReference>
<evidence type="ECO:0000256" key="1">
    <source>
        <dbReference type="SAM" id="MobiDB-lite"/>
    </source>
</evidence>
<dbReference type="AlphaFoldDB" id="A0A0B7K0U7"/>
<name>A0A0B7K0U7_BIOOC</name>
<feature type="region of interest" description="Disordered" evidence="1">
    <location>
        <begin position="1"/>
        <end position="26"/>
    </location>
</feature>
<sequence>MEMAFAKPSLDTLPSEGGKNENSSSQRFPLEHLWLAVRRLEPRASAHFLAPWNQSAELRPKEQDTNGTGIRWAAGFRTRLLTRVLCEYEPEWSEALWIFFL</sequence>
<proteinExistence type="predicted"/>
<reference evidence="2" key="1">
    <citation type="submission" date="2015-01" db="EMBL/GenBank/DDBJ databases">
        <authorList>
            <person name="Durling Mikael"/>
        </authorList>
    </citation>
    <scope>NUCLEOTIDE SEQUENCE</scope>
</reference>
<gene>
    <name evidence="2" type="ORF">BN869_000006847_1</name>
</gene>
<accession>A0A0B7K0U7</accession>
<protein>
    <submittedName>
        <fullName evidence="2">Uncharacterized protein</fullName>
    </submittedName>
</protein>